<proteinExistence type="predicted"/>
<comment type="caution">
    <text evidence="2">The sequence shown here is derived from an EMBL/GenBank/DDBJ whole genome shotgun (WGS) entry which is preliminary data.</text>
</comment>
<accession>X7YTC3</accession>
<feature type="compositionally biased region" description="Polar residues" evidence="1">
    <location>
        <begin position="7"/>
        <end position="19"/>
    </location>
</feature>
<reference evidence="2" key="1">
    <citation type="submission" date="2014-01" db="EMBL/GenBank/DDBJ databases">
        <authorList>
            <person name="Brown-Elliot B."/>
            <person name="Wallace R."/>
            <person name="Lenaerts A."/>
            <person name="Ordway D."/>
            <person name="DeGroote M.A."/>
            <person name="Parker T."/>
            <person name="Sizemore C."/>
            <person name="Tallon L.J."/>
            <person name="Sadzewicz L.K."/>
            <person name="Sengamalay N."/>
            <person name="Fraser C.M."/>
            <person name="Hine E."/>
            <person name="Shefchek K.A."/>
            <person name="Das S.P."/>
            <person name="Tettelin H."/>
        </authorList>
    </citation>
    <scope>NUCLEOTIDE SEQUENCE [LARGE SCALE GENOMIC DNA]</scope>
    <source>
        <strain evidence="2">4042</strain>
    </source>
</reference>
<sequence length="48" mass="5290">MVAAAATNRQARNWSSSQKDGGHGGVTDVPSGWWCCVWEIPTRERKSD</sequence>
<name>X7YTC3_MYCXE</name>
<evidence type="ECO:0000256" key="1">
    <source>
        <dbReference type="SAM" id="MobiDB-lite"/>
    </source>
</evidence>
<dbReference type="EMBL" id="JAOB01000087">
    <property type="protein sequence ID" value="EUA10477.1"/>
    <property type="molecule type" value="Genomic_DNA"/>
</dbReference>
<organism evidence="2">
    <name type="scientific">Mycobacterium xenopi 4042</name>
    <dbReference type="NCBI Taxonomy" id="1299334"/>
    <lineage>
        <taxon>Bacteria</taxon>
        <taxon>Bacillati</taxon>
        <taxon>Actinomycetota</taxon>
        <taxon>Actinomycetes</taxon>
        <taxon>Mycobacteriales</taxon>
        <taxon>Mycobacteriaceae</taxon>
        <taxon>Mycobacterium</taxon>
    </lineage>
</organism>
<dbReference type="AlphaFoldDB" id="X7YTC3"/>
<gene>
    <name evidence="2" type="ORF">I553_2730</name>
</gene>
<evidence type="ECO:0000313" key="2">
    <source>
        <dbReference type="EMBL" id="EUA10477.1"/>
    </source>
</evidence>
<protein>
    <submittedName>
        <fullName evidence="2">Uncharacterized protein</fullName>
    </submittedName>
</protein>
<feature type="region of interest" description="Disordered" evidence="1">
    <location>
        <begin position="1"/>
        <end position="29"/>
    </location>
</feature>